<sequence>MKKLKPSTWFKYSAVVMTVLSISACQPPSSTDTQLPPEESDQASSPLSISADTVSMTSDYILSTKPSRYQPSLGLQGTITPDKQSRFVTTRNVIVQKVLVKKGQWVEKGAPLVILKQQSSANTAAPLEVNDDNSERLSVRQTNEAASKQVNDDKEDSASDTNTTNTEGRRNETTTNASKDNNDIENSSLIKTSAESSDTDAIVDHTEPTVDGEPPIVVYASFSGRIDALYVDALQQVAAGKPLLLLSNDDNLRFIATVPSRAESQLSVGQTVNFLTKELAKTFTGQISKLSKDAQSDDLKVYVSVVKNEASRSNLKPGMPVTGRVDYGQIAVGNIVPKQALHDVDLSSLQSPPYQPLTPLTAHVWIIEQNQRLTRQSVEVIEYDPSTGKYLIAGISNDSLICLADLPIDAVGKKVVVS</sequence>
<dbReference type="PANTHER" id="PTHR30469">
    <property type="entry name" value="MULTIDRUG RESISTANCE PROTEIN MDTA"/>
    <property type="match status" value="1"/>
</dbReference>
<keyword evidence="3" id="KW-1185">Reference proteome</keyword>
<evidence type="ECO:0000313" key="3">
    <source>
        <dbReference type="Proteomes" id="UP000664554"/>
    </source>
</evidence>
<proteinExistence type="predicted"/>
<dbReference type="EMBL" id="JAGBKM010000018">
    <property type="protein sequence ID" value="MBO1531537.1"/>
    <property type="molecule type" value="Genomic_DNA"/>
</dbReference>
<feature type="compositionally biased region" description="Polar residues" evidence="1">
    <location>
        <begin position="139"/>
        <end position="149"/>
    </location>
</feature>
<dbReference type="Proteomes" id="UP000664554">
    <property type="component" value="Unassembled WGS sequence"/>
</dbReference>
<gene>
    <name evidence="2" type="ORF">J3492_10000</name>
</gene>
<name>A0ABS3NQ41_9GAMM</name>
<feature type="region of interest" description="Disordered" evidence="1">
    <location>
        <begin position="27"/>
        <end position="48"/>
    </location>
</feature>
<dbReference type="PANTHER" id="PTHR30469:SF15">
    <property type="entry name" value="HLYD FAMILY OF SECRETION PROTEINS"/>
    <property type="match status" value="1"/>
</dbReference>
<organism evidence="2 3">
    <name type="scientific">Psychrobacter coccoides</name>
    <dbReference type="NCBI Taxonomy" id="2818440"/>
    <lineage>
        <taxon>Bacteria</taxon>
        <taxon>Pseudomonadati</taxon>
        <taxon>Pseudomonadota</taxon>
        <taxon>Gammaproteobacteria</taxon>
        <taxon>Moraxellales</taxon>
        <taxon>Moraxellaceae</taxon>
        <taxon>Psychrobacter</taxon>
    </lineage>
</organism>
<evidence type="ECO:0000313" key="2">
    <source>
        <dbReference type="EMBL" id="MBO1531537.1"/>
    </source>
</evidence>
<comment type="caution">
    <text evidence="2">The sequence shown here is derived from an EMBL/GenBank/DDBJ whole genome shotgun (WGS) entry which is preliminary data.</text>
</comment>
<dbReference type="RefSeq" id="WP_207991910.1">
    <property type="nucleotide sequence ID" value="NZ_JAGBKM010000018.1"/>
</dbReference>
<reference evidence="2 3" key="1">
    <citation type="submission" date="2021-03" db="EMBL/GenBank/DDBJ databases">
        <authorList>
            <person name="Shang D.-D."/>
            <person name="Du Z.-J."/>
            <person name="Chen G.-J."/>
        </authorList>
    </citation>
    <scope>NUCLEOTIDE SEQUENCE [LARGE SCALE GENOMIC DNA]</scope>
    <source>
        <strain evidence="2 3">F1192</strain>
    </source>
</reference>
<feature type="region of interest" description="Disordered" evidence="1">
    <location>
        <begin position="125"/>
        <end position="185"/>
    </location>
</feature>
<accession>A0ABS3NQ41</accession>
<dbReference type="PROSITE" id="PS51257">
    <property type="entry name" value="PROKAR_LIPOPROTEIN"/>
    <property type="match status" value="1"/>
</dbReference>
<evidence type="ECO:0000256" key="1">
    <source>
        <dbReference type="SAM" id="MobiDB-lite"/>
    </source>
</evidence>
<dbReference type="Gene3D" id="2.40.30.170">
    <property type="match status" value="1"/>
</dbReference>
<protein>
    <submittedName>
        <fullName evidence="2">HlyD family efflux transporter periplasmic adaptor subunit</fullName>
    </submittedName>
</protein>